<keyword evidence="9" id="KW-1185">Reference proteome</keyword>
<organism evidence="8 9">
    <name type="scientific">Coemansia biformis</name>
    <dbReference type="NCBI Taxonomy" id="1286918"/>
    <lineage>
        <taxon>Eukaryota</taxon>
        <taxon>Fungi</taxon>
        <taxon>Fungi incertae sedis</taxon>
        <taxon>Zoopagomycota</taxon>
        <taxon>Kickxellomycotina</taxon>
        <taxon>Kickxellomycetes</taxon>
        <taxon>Kickxellales</taxon>
        <taxon>Kickxellaceae</taxon>
        <taxon>Coemansia</taxon>
    </lineage>
</organism>
<evidence type="ECO:0000313" key="9">
    <source>
        <dbReference type="Proteomes" id="UP001143981"/>
    </source>
</evidence>
<evidence type="ECO:0000256" key="7">
    <source>
        <dbReference type="SAM" id="Phobius"/>
    </source>
</evidence>
<accession>A0A9W8CV17</accession>
<comment type="caution">
    <text evidence="8">The sequence shown here is derived from an EMBL/GenBank/DDBJ whole genome shotgun (WGS) entry which is preliminary data.</text>
</comment>
<evidence type="ECO:0000256" key="6">
    <source>
        <dbReference type="SAM" id="MobiDB-lite"/>
    </source>
</evidence>
<dbReference type="OrthoDB" id="3648309at2759"/>
<gene>
    <name evidence="8" type="ORF">LPJ61_004075</name>
</gene>
<dbReference type="Pfam" id="PF01184">
    <property type="entry name" value="Gpr1_Fun34_YaaH"/>
    <property type="match status" value="1"/>
</dbReference>
<evidence type="ECO:0000256" key="5">
    <source>
        <dbReference type="ARBA" id="ARBA00023136"/>
    </source>
</evidence>
<dbReference type="AlphaFoldDB" id="A0A9W8CV17"/>
<evidence type="ECO:0000256" key="1">
    <source>
        <dbReference type="ARBA" id="ARBA00004141"/>
    </source>
</evidence>
<reference evidence="8" key="1">
    <citation type="submission" date="2022-07" db="EMBL/GenBank/DDBJ databases">
        <title>Phylogenomic reconstructions and comparative analyses of Kickxellomycotina fungi.</title>
        <authorList>
            <person name="Reynolds N.K."/>
            <person name="Stajich J.E."/>
            <person name="Barry K."/>
            <person name="Grigoriev I.V."/>
            <person name="Crous P."/>
            <person name="Smith M.E."/>
        </authorList>
    </citation>
    <scope>NUCLEOTIDE SEQUENCE</scope>
    <source>
        <strain evidence="8">BCRC 34381</strain>
    </source>
</reference>
<dbReference type="PANTHER" id="PTHR31123">
    <property type="entry name" value="ACCUMULATION OF DYADS PROTEIN 2-RELATED"/>
    <property type="match status" value="1"/>
</dbReference>
<proteinExistence type="inferred from homology"/>
<keyword evidence="5 7" id="KW-0472">Membrane</keyword>
<keyword evidence="4 7" id="KW-1133">Transmembrane helix</keyword>
<name>A0A9W8CV17_9FUNG</name>
<evidence type="ECO:0000313" key="8">
    <source>
        <dbReference type="EMBL" id="KAJ1728354.1"/>
    </source>
</evidence>
<dbReference type="Proteomes" id="UP001143981">
    <property type="component" value="Unassembled WGS sequence"/>
</dbReference>
<dbReference type="InterPro" id="IPR000791">
    <property type="entry name" value="Gpr1/Fun34/SatP-like"/>
</dbReference>
<comment type="similarity">
    <text evidence="2">Belongs to the acetate uptake transporter (AceTr) (TC 2.A.96) family.</text>
</comment>
<dbReference type="PANTHER" id="PTHR31123:SF4">
    <property type="entry name" value="PROTEIN ALCS"/>
    <property type="match status" value="1"/>
</dbReference>
<dbReference type="GO" id="GO:0015123">
    <property type="term" value="F:acetate transmembrane transporter activity"/>
    <property type="evidence" value="ECO:0007669"/>
    <property type="project" value="TreeGrafter"/>
</dbReference>
<keyword evidence="3 7" id="KW-0812">Transmembrane</keyword>
<dbReference type="GO" id="GO:0005886">
    <property type="term" value="C:plasma membrane"/>
    <property type="evidence" value="ECO:0007669"/>
    <property type="project" value="TreeGrafter"/>
</dbReference>
<dbReference type="EMBL" id="JANBOI010000837">
    <property type="protein sequence ID" value="KAJ1728354.1"/>
    <property type="molecule type" value="Genomic_DNA"/>
</dbReference>
<comment type="subcellular location">
    <subcellularLocation>
        <location evidence="1">Membrane</location>
        <topology evidence="1">Multi-pass membrane protein</topology>
    </subcellularLocation>
</comment>
<dbReference type="NCBIfam" id="NF038013">
    <property type="entry name" value="AceTr_1"/>
    <property type="match status" value="1"/>
</dbReference>
<protein>
    <submittedName>
        <fullName evidence="8">Uncharacterized protein</fullName>
    </submittedName>
</protein>
<evidence type="ECO:0000256" key="4">
    <source>
        <dbReference type="ARBA" id="ARBA00022989"/>
    </source>
</evidence>
<dbReference type="InterPro" id="IPR051633">
    <property type="entry name" value="AceTr"/>
</dbReference>
<evidence type="ECO:0000256" key="3">
    <source>
        <dbReference type="ARBA" id="ARBA00022692"/>
    </source>
</evidence>
<evidence type="ECO:0000256" key="2">
    <source>
        <dbReference type="ARBA" id="ARBA00005587"/>
    </source>
</evidence>
<feature type="region of interest" description="Disordered" evidence="6">
    <location>
        <begin position="1"/>
        <end position="43"/>
    </location>
</feature>
<sequence length="268" mass="29144">MKNRLTAAGRSSPPSQLHDTEHKGSPVPTSGSEPSAPGSEHFYPQGFGPREIHIVAPPQRFRRFGNAAAMGLVTFGIGQMQKSMLDAGINVGYGHGVRSLTGQFLSVAGIAQMLAGLWQIANGDTFEGATFMSFGSRWLARGFAQIPGTGVIDFQNSESPDIRRKQNGIEALPWCIWVFMVLLGNIKSHLLNQFMFLTLNLEVDFGCAGAWTGNKRITIASGWFGFFCGMSAIYNAASIILNEENFWFSLPVGHWYTPYAAADEEASA</sequence>
<feature type="transmembrane region" description="Helical" evidence="7">
    <location>
        <begin position="223"/>
        <end position="241"/>
    </location>
</feature>